<evidence type="ECO:0000313" key="3">
    <source>
        <dbReference type="EMBL" id="CAD5121460.1"/>
    </source>
</evidence>
<name>A0A7I8W1D6_9ANNE</name>
<feature type="region of interest" description="Disordered" evidence="2">
    <location>
        <begin position="1"/>
        <end position="39"/>
    </location>
</feature>
<proteinExistence type="predicted"/>
<feature type="coiled-coil region" evidence="1">
    <location>
        <begin position="310"/>
        <end position="436"/>
    </location>
</feature>
<dbReference type="AlphaFoldDB" id="A0A7I8W1D6"/>
<sequence>MNNRRPTNAKVNRRSRSHEENNSEHNSSTSTRNKDTIRGRSVDTLSTAIDEIRCCSNIFPFNRLIVRKRKRKSDKKRRRKRVKGKGASSSKTKNLRDVSTSFDKIKTTVLHYQDKVEKLNSELELRKEIEKLNNSKINNDVFKLTEENVQLRQMLKDVIFQMKEDGNCNYSLDASPLRISNKQSSDIITPIIDYNPVLGSSEDNNQKDELIRKNEIEGKGENFKILPENEMNSDSHIIRKCEIDEHESQLHLQEKTIDVLRQRNEELCQKCLLLQNEKYTLKNQIDCFEIMRNSELSEGLKATIGMEKMYDKIKKDKQRLIDEISQLNDHINSLEEKLTNSELKYQRVNGELKICENNVRKYQESNASYELIAQKEKCKNVELLSENEQLKCEISNFQENNENINKQWEMKENSLRKQLKDLNESYEKRILSLNDENEYFRDRLDKTVKEGNKLRDELSNVTKDKLDLVDQVFYLKNYLDNRKFREFNKEMIEIDKIKVSTEKQKKKKERRRHSINCILSYERDMENDNVDKSLSKIQSQLLKSLESSKEEMNKLTNCTHIKDQLQSLSESDCYCEDFDVLRLKIKRQNEAIVKLTTLLEERDKLLEEVQYHQDLTEKELREKEDTIRKMTDENVTIVNNNRLNLNKLSMETNEESCCRSSRIDESLQATTTIRDLTNRNEQVVFQLSDYEDDKRLSSIKDSHNLEKGSIIEVIKEFVDKRISETFDYFHRIINDNEFNVNLQTIKCKTVADGKEEIETWFKRVGSDFKQLKNVANKLKEALQTSSSREEKLNGNVVDLRTKLNFQTNQINEYEKLIRKKEQSISNLSQAVQDCQQSLNEQINDNPSKMEDKTHKEVSVLKETLAEKVDIIKGLEERINTMKEDMTNIFNDKEENRRKIVKQDMKISKLTQMNNSLKENLKVLFKQYKIDGKEDICKNEVEQLRMDCDDKCKEIEQLKITIAENRINELKNLSLSSKDDNEDYKKEINNLQDELKALKQENEFLDTVARNLRDRLDSAQNSLLTNNPMNVNKLLDQVTESRLKIANLEAKSLADKNSIEQYKKLINRLQMELLNGKTRRNERNIEESPETDVNERLVLERLEDKLKMCREEKENFHLKYKSIKLKYEENLKILQLKLKETEKRLALILHSSERLKKKDECSRMRLEKRKKQVEFLKMKYCEMKQNVTILEKEMECLRYDNTKLKIEIAEMKGQIPLEEIHPRKSNINLDNVAFLIYSH</sequence>
<dbReference type="EMBL" id="CAJFCJ010000014">
    <property type="protein sequence ID" value="CAD5121460.1"/>
    <property type="molecule type" value="Genomic_DNA"/>
</dbReference>
<feature type="region of interest" description="Disordered" evidence="2">
    <location>
        <begin position="69"/>
        <end position="95"/>
    </location>
</feature>
<evidence type="ECO:0000256" key="1">
    <source>
        <dbReference type="SAM" id="Coils"/>
    </source>
</evidence>
<comment type="caution">
    <text evidence="3">The sequence shown here is derived from an EMBL/GenBank/DDBJ whole genome shotgun (WGS) entry which is preliminary data.</text>
</comment>
<keyword evidence="4" id="KW-1185">Reference proteome</keyword>
<gene>
    <name evidence="3" type="ORF">DGYR_LOCUS9410</name>
</gene>
<dbReference type="Proteomes" id="UP000549394">
    <property type="component" value="Unassembled WGS sequence"/>
</dbReference>
<feature type="coiled-coil region" evidence="1">
    <location>
        <begin position="243"/>
        <end position="277"/>
    </location>
</feature>
<feature type="coiled-coil region" evidence="1">
    <location>
        <begin position="768"/>
        <end position="837"/>
    </location>
</feature>
<organism evidence="3 4">
    <name type="scientific">Dimorphilus gyrociliatus</name>
    <dbReference type="NCBI Taxonomy" id="2664684"/>
    <lineage>
        <taxon>Eukaryota</taxon>
        <taxon>Metazoa</taxon>
        <taxon>Spiralia</taxon>
        <taxon>Lophotrochozoa</taxon>
        <taxon>Annelida</taxon>
        <taxon>Polychaeta</taxon>
        <taxon>Polychaeta incertae sedis</taxon>
        <taxon>Dinophilidae</taxon>
        <taxon>Dimorphilus</taxon>
    </lineage>
</organism>
<feature type="compositionally biased region" description="Polar residues" evidence="2">
    <location>
        <begin position="1"/>
        <end position="10"/>
    </location>
</feature>
<evidence type="ECO:0000313" key="4">
    <source>
        <dbReference type="Proteomes" id="UP000549394"/>
    </source>
</evidence>
<keyword evidence="1" id="KW-0175">Coiled coil</keyword>
<accession>A0A7I8W1D6</accession>
<feature type="compositionally biased region" description="Basic residues" evidence="2">
    <location>
        <begin position="69"/>
        <end position="84"/>
    </location>
</feature>
<evidence type="ECO:0000256" key="2">
    <source>
        <dbReference type="SAM" id="MobiDB-lite"/>
    </source>
</evidence>
<protein>
    <submittedName>
        <fullName evidence="3">DgyrCDS9967</fullName>
    </submittedName>
</protein>
<reference evidence="3 4" key="1">
    <citation type="submission" date="2020-08" db="EMBL/GenBank/DDBJ databases">
        <authorList>
            <person name="Hejnol A."/>
        </authorList>
    </citation>
    <scope>NUCLEOTIDE SEQUENCE [LARGE SCALE GENOMIC DNA]</scope>
</reference>
<feature type="coiled-coil region" evidence="1">
    <location>
        <begin position="864"/>
        <end position="1143"/>
    </location>
</feature>